<gene>
    <name evidence="2" type="ORF">Asi03nite_44680</name>
</gene>
<proteinExistence type="predicted"/>
<accession>A0A919N9X2</accession>
<dbReference type="RefSeq" id="WP_203682350.1">
    <property type="nucleotide sequence ID" value="NZ_BOMW01000043.1"/>
</dbReference>
<evidence type="ECO:0000313" key="3">
    <source>
        <dbReference type="Proteomes" id="UP000629619"/>
    </source>
</evidence>
<dbReference type="AlphaFoldDB" id="A0A919N9X2"/>
<dbReference type="EMBL" id="BOMW01000043">
    <property type="protein sequence ID" value="GIF06930.1"/>
    <property type="molecule type" value="Genomic_DNA"/>
</dbReference>
<comment type="caution">
    <text evidence="2">The sequence shown here is derived from an EMBL/GenBank/DDBJ whole genome shotgun (WGS) entry which is preliminary data.</text>
</comment>
<evidence type="ECO:0000256" key="1">
    <source>
        <dbReference type="SAM" id="MobiDB-lite"/>
    </source>
</evidence>
<sequence>MSDMSRPWDRPAAELAGTSESVTVVADPDGRPRWVVGPDGPAGALPVAADRPVSDILRSDTVLPLLADGLPGVVVVDDEGRAVGVIPVEVLRDLLVAANESDPAFSGVLDGTVDVTLVGGARPADAIRVRCGVCQTVNELGEFPEPGQPCAGGGHPLRPEWQ</sequence>
<keyword evidence="3" id="KW-1185">Reference proteome</keyword>
<evidence type="ECO:0000313" key="2">
    <source>
        <dbReference type="EMBL" id="GIF06930.1"/>
    </source>
</evidence>
<feature type="region of interest" description="Disordered" evidence="1">
    <location>
        <begin position="143"/>
        <end position="162"/>
    </location>
</feature>
<feature type="compositionally biased region" description="Basic and acidic residues" evidence="1">
    <location>
        <begin position="1"/>
        <end position="12"/>
    </location>
</feature>
<name>A0A919N9X2_9ACTN</name>
<reference evidence="2" key="1">
    <citation type="submission" date="2021-01" db="EMBL/GenBank/DDBJ databases">
        <title>Whole genome shotgun sequence of Actinoplanes siamensis NBRC 109076.</title>
        <authorList>
            <person name="Komaki H."/>
            <person name="Tamura T."/>
        </authorList>
    </citation>
    <scope>NUCLEOTIDE SEQUENCE</scope>
    <source>
        <strain evidence="2">NBRC 109076</strain>
    </source>
</reference>
<protein>
    <recommendedName>
        <fullName evidence="4">CBS domain-containing protein</fullName>
    </recommendedName>
</protein>
<organism evidence="2 3">
    <name type="scientific">Actinoplanes siamensis</name>
    <dbReference type="NCBI Taxonomy" id="1223317"/>
    <lineage>
        <taxon>Bacteria</taxon>
        <taxon>Bacillati</taxon>
        <taxon>Actinomycetota</taxon>
        <taxon>Actinomycetes</taxon>
        <taxon>Micromonosporales</taxon>
        <taxon>Micromonosporaceae</taxon>
        <taxon>Actinoplanes</taxon>
    </lineage>
</organism>
<dbReference type="Proteomes" id="UP000629619">
    <property type="component" value="Unassembled WGS sequence"/>
</dbReference>
<evidence type="ECO:0008006" key="4">
    <source>
        <dbReference type="Google" id="ProtNLM"/>
    </source>
</evidence>
<feature type="region of interest" description="Disordered" evidence="1">
    <location>
        <begin position="1"/>
        <end position="31"/>
    </location>
</feature>